<evidence type="ECO:0000313" key="2">
    <source>
        <dbReference type="EMBL" id="GHD85987.1"/>
    </source>
</evidence>
<dbReference type="AlphaFoldDB" id="A0A919CU21"/>
<reference evidence="2" key="1">
    <citation type="journal article" date="2014" name="Int. J. Syst. Evol. Microbiol.">
        <title>Complete genome sequence of Corynebacterium casei LMG S-19264T (=DSM 44701T), isolated from a smear-ripened cheese.</title>
        <authorList>
            <consortium name="US DOE Joint Genome Institute (JGI-PGF)"/>
            <person name="Walter F."/>
            <person name="Albersmeier A."/>
            <person name="Kalinowski J."/>
            <person name="Ruckert C."/>
        </authorList>
    </citation>
    <scope>NUCLEOTIDE SEQUENCE</scope>
    <source>
        <strain evidence="2">JCM 4654</strain>
    </source>
</reference>
<protein>
    <submittedName>
        <fullName evidence="2">Uncharacterized protein</fullName>
    </submittedName>
</protein>
<feature type="region of interest" description="Disordered" evidence="1">
    <location>
        <begin position="130"/>
        <end position="164"/>
    </location>
</feature>
<accession>A0A919CU21</accession>
<gene>
    <name evidence="2" type="ORF">GCM10010508_11720</name>
</gene>
<proteinExistence type="predicted"/>
<evidence type="ECO:0000313" key="3">
    <source>
        <dbReference type="Proteomes" id="UP000608955"/>
    </source>
</evidence>
<dbReference type="Proteomes" id="UP000608955">
    <property type="component" value="Unassembled WGS sequence"/>
</dbReference>
<name>A0A919CU21_9ACTN</name>
<evidence type="ECO:0000256" key="1">
    <source>
        <dbReference type="SAM" id="MobiDB-lite"/>
    </source>
</evidence>
<sequence>MEYAGSVAPPADPVKLLADAPRPVRERLLAGVTDGAEVVCAFAGAREWPGAGPRPATRAPRRLAALSAARTAPLELDGLWLPGRPSCRAPRRERFARVDRPRSTNASPAVFGVARAALVLLDEAGVRVRGRRDGTSAGRPLGGVPRCGPPVPHEARGASRNGRR</sequence>
<reference evidence="2" key="2">
    <citation type="submission" date="2020-09" db="EMBL/GenBank/DDBJ databases">
        <authorList>
            <person name="Sun Q."/>
            <person name="Ohkuma M."/>
        </authorList>
    </citation>
    <scope>NUCLEOTIDE SEQUENCE</scope>
    <source>
        <strain evidence="2">JCM 4654</strain>
    </source>
</reference>
<keyword evidence="3" id="KW-1185">Reference proteome</keyword>
<organism evidence="2 3">
    <name type="scientific">Streptomyces naganishii JCM 4654</name>
    <dbReference type="NCBI Taxonomy" id="1306179"/>
    <lineage>
        <taxon>Bacteria</taxon>
        <taxon>Bacillati</taxon>
        <taxon>Actinomycetota</taxon>
        <taxon>Actinomycetes</taxon>
        <taxon>Kitasatosporales</taxon>
        <taxon>Streptomycetaceae</taxon>
        <taxon>Streptomyces</taxon>
    </lineage>
</organism>
<comment type="caution">
    <text evidence="2">The sequence shown here is derived from an EMBL/GenBank/DDBJ whole genome shotgun (WGS) entry which is preliminary data.</text>
</comment>
<dbReference type="EMBL" id="BMVF01000003">
    <property type="protein sequence ID" value="GHD85987.1"/>
    <property type="molecule type" value="Genomic_DNA"/>
</dbReference>